<feature type="region of interest" description="Disordered" evidence="5">
    <location>
        <begin position="641"/>
        <end position="711"/>
    </location>
</feature>
<evidence type="ECO:0000259" key="8">
    <source>
        <dbReference type="Pfam" id="PF25121"/>
    </source>
</evidence>
<dbReference type="Proteomes" id="UP000325558">
    <property type="component" value="Unassembled WGS sequence"/>
</dbReference>
<feature type="region of interest" description="Disordered" evidence="5">
    <location>
        <begin position="593"/>
        <end position="619"/>
    </location>
</feature>
<feature type="compositionally biased region" description="Acidic residues" evidence="5">
    <location>
        <begin position="514"/>
        <end position="534"/>
    </location>
</feature>
<dbReference type="Pfam" id="PF08159">
    <property type="entry name" value="NUC153"/>
    <property type="match status" value="1"/>
</dbReference>
<evidence type="ECO:0000259" key="7">
    <source>
        <dbReference type="Pfam" id="PF14636"/>
    </source>
</evidence>
<feature type="compositionally biased region" description="Low complexity" evidence="5">
    <location>
        <begin position="1436"/>
        <end position="1446"/>
    </location>
</feature>
<feature type="compositionally biased region" description="Acidic residues" evidence="5">
    <location>
        <begin position="399"/>
        <end position="408"/>
    </location>
</feature>
<feature type="region of interest" description="Disordered" evidence="5">
    <location>
        <begin position="1436"/>
        <end position="1473"/>
    </location>
</feature>
<evidence type="ECO:0000256" key="1">
    <source>
        <dbReference type="ARBA" id="ARBA00004604"/>
    </source>
</evidence>
<dbReference type="Pfam" id="PF25121">
    <property type="entry name" value="RRM_ESF1"/>
    <property type="match status" value="1"/>
</dbReference>
<comment type="similarity">
    <text evidence="2">Belongs to the ESF1 family.</text>
</comment>
<dbReference type="GO" id="GO:0003723">
    <property type="term" value="F:RNA binding"/>
    <property type="evidence" value="ECO:0007669"/>
    <property type="project" value="TreeGrafter"/>
</dbReference>
<gene>
    <name evidence="9" type="ORF">BDV24DRAFT_155930</name>
</gene>
<feature type="region of interest" description="Disordered" evidence="5">
    <location>
        <begin position="394"/>
        <end position="572"/>
    </location>
</feature>
<feature type="compositionally biased region" description="Polar residues" evidence="5">
    <location>
        <begin position="1292"/>
        <end position="1304"/>
    </location>
</feature>
<evidence type="ECO:0000313" key="9">
    <source>
        <dbReference type="EMBL" id="KAE8335539.1"/>
    </source>
</evidence>
<protein>
    <recommendedName>
        <fullName evidence="10">Pre-rRNA processing protein Esf1</fullName>
    </recommendedName>
</protein>
<feature type="domain" description="NUC153" evidence="6">
    <location>
        <begin position="631"/>
        <end position="659"/>
    </location>
</feature>
<feature type="region of interest" description="Disordered" evidence="5">
    <location>
        <begin position="815"/>
        <end position="892"/>
    </location>
</feature>
<name>A0A5N6XTK0_9EURO</name>
<feature type="compositionally biased region" description="Basic and acidic residues" evidence="5">
    <location>
        <begin position="413"/>
        <end position="434"/>
    </location>
</feature>
<evidence type="ECO:0008006" key="10">
    <source>
        <dbReference type="Google" id="ProtNLM"/>
    </source>
</evidence>
<feature type="compositionally biased region" description="Basic and acidic residues" evidence="5">
    <location>
        <begin position="1763"/>
        <end position="1779"/>
    </location>
</feature>
<evidence type="ECO:0000256" key="3">
    <source>
        <dbReference type="ARBA" id="ARBA00023054"/>
    </source>
</evidence>
<feature type="compositionally biased region" description="Low complexity" evidence="5">
    <location>
        <begin position="1698"/>
        <end position="1709"/>
    </location>
</feature>
<evidence type="ECO:0000256" key="2">
    <source>
        <dbReference type="ARBA" id="ARBA00009087"/>
    </source>
</evidence>
<feature type="compositionally biased region" description="Low complexity" evidence="5">
    <location>
        <begin position="1356"/>
        <end position="1373"/>
    </location>
</feature>
<dbReference type="PANTHER" id="PTHR12202">
    <property type="entry name" value="ESF1 HOMOLOG"/>
    <property type="match status" value="1"/>
</dbReference>
<feature type="region of interest" description="Disordered" evidence="5">
    <location>
        <begin position="86"/>
        <end position="169"/>
    </location>
</feature>
<dbReference type="PANTHER" id="PTHR12202:SF0">
    <property type="entry name" value="ESF1 HOMOLOG"/>
    <property type="match status" value="1"/>
</dbReference>
<feature type="compositionally biased region" description="Basic and acidic residues" evidence="5">
    <location>
        <begin position="543"/>
        <end position="554"/>
    </location>
</feature>
<feature type="compositionally biased region" description="Polar residues" evidence="5">
    <location>
        <begin position="1679"/>
        <end position="1689"/>
    </location>
</feature>
<feature type="compositionally biased region" description="Low complexity" evidence="5">
    <location>
        <begin position="1748"/>
        <end position="1760"/>
    </location>
</feature>
<comment type="subcellular location">
    <subcellularLocation>
        <location evidence="1">Nucleus</location>
        <location evidence="1">Nucleolus</location>
    </subcellularLocation>
</comment>
<evidence type="ECO:0000259" key="6">
    <source>
        <dbReference type="Pfam" id="PF08159"/>
    </source>
</evidence>
<keyword evidence="3" id="KW-0175">Coiled coil</keyword>
<dbReference type="Pfam" id="PF14636">
    <property type="entry name" value="FNIP_N"/>
    <property type="match status" value="1"/>
</dbReference>
<dbReference type="InterPro" id="IPR012580">
    <property type="entry name" value="NUC153"/>
</dbReference>
<feature type="region of interest" description="Disordered" evidence="5">
    <location>
        <begin position="236"/>
        <end position="259"/>
    </location>
</feature>
<accession>A0A5N6XTK0</accession>
<feature type="compositionally biased region" description="Basic residues" evidence="5">
    <location>
        <begin position="495"/>
        <end position="504"/>
    </location>
</feature>
<feature type="compositionally biased region" description="Basic and acidic residues" evidence="5">
    <location>
        <begin position="1313"/>
        <end position="1326"/>
    </location>
</feature>
<feature type="compositionally biased region" description="Basic residues" evidence="5">
    <location>
        <begin position="605"/>
        <end position="615"/>
    </location>
</feature>
<feature type="compositionally biased region" description="Acidic residues" evidence="5">
    <location>
        <begin position="133"/>
        <end position="155"/>
    </location>
</feature>
<dbReference type="EMBL" id="ML737215">
    <property type="protein sequence ID" value="KAE8335539.1"/>
    <property type="molecule type" value="Genomic_DNA"/>
</dbReference>
<dbReference type="InterPro" id="IPR056750">
    <property type="entry name" value="RRM_ESF1"/>
</dbReference>
<reference evidence="9" key="1">
    <citation type="submission" date="2019-04" db="EMBL/GenBank/DDBJ databases">
        <title>Friends and foes A comparative genomics study of 23 Aspergillus species from section Flavi.</title>
        <authorList>
            <consortium name="DOE Joint Genome Institute"/>
            <person name="Kjaerbolling I."/>
            <person name="Vesth T."/>
            <person name="Frisvad J.C."/>
            <person name="Nybo J.L."/>
            <person name="Theobald S."/>
            <person name="Kildgaard S."/>
            <person name="Isbrandt T."/>
            <person name="Kuo A."/>
            <person name="Sato A."/>
            <person name="Lyhne E.K."/>
            <person name="Kogle M.E."/>
            <person name="Wiebenga A."/>
            <person name="Kun R.S."/>
            <person name="Lubbers R.J."/>
            <person name="Makela M.R."/>
            <person name="Barry K."/>
            <person name="Chovatia M."/>
            <person name="Clum A."/>
            <person name="Daum C."/>
            <person name="Haridas S."/>
            <person name="He G."/>
            <person name="LaButti K."/>
            <person name="Lipzen A."/>
            <person name="Mondo S."/>
            <person name="Riley R."/>
            <person name="Salamov A."/>
            <person name="Simmons B.A."/>
            <person name="Magnuson J.K."/>
            <person name="Henrissat B."/>
            <person name="Mortensen U.H."/>
            <person name="Larsen T.O."/>
            <person name="Devries R.P."/>
            <person name="Grigoriev I.V."/>
            <person name="Machida M."/>
            <person name="Baker S.E."/>
            <person name="Andersen M.R."/>
        </authorList>
    </citation>
    <scope>NUCLEOTIDE SEQUENCE</scope>
    <source>
        <strain evidence="9">CBS 117612</strain>
    </source>
</reference>
<feature type="compositionally biased region" description="Basic and acidic residues" evidence="5">
    <location>
        <begin position="483"/>
        <end position="494"/>
    </location>
</feature>
<feature type="compositionally biased region" description="Basic and acidic residues" evidence="5">
    <location>
        <begin position="882"/>
        <end position="891"/>
    </location>
</feature>
<dbReference type="InterPro" id="IPR039754">
    <property type="entry name" value="Esf1"/>
</dbReference>
<evidence type="ECO:0000256" key="5">
    <source>
        <dbReference type="SAM" id="MobiDB-lite"/>
    </source>
</evidence>
<feature type="compositionally biased region" description="Acidic residues" evidence="5">
    <location>
        <begin position="90"/>
        <end position="106"/>
    </location>
</feature>
<feature type="domain" description="ESF1 RRM" evidence="8">
    <location>
        <begin position="170"/>
        <end position="337"/>
    </location>
</feature>
<feature type="region of interest" description="Disordered" evidence="5">
    <location>
        <begin position="1678"/>
        <end position="1714"/>
    </location>
</feature>
<dbReference type="GO" id="GO:0005730">
    <property type="term" value="C:nucleolus"/>
    <property type="evidence" value="ECO:0007669"/>
    <property type="project" value="UniProtKB-SubCell"/>
</dbReference>
<feature type="region of interest" description="Disordered" evidence="5">
    <location>
        <begin position="1282"/>
        <end position="1391"/>
    </location>
</feature>
<organism evidence="9">
    <name type="scientific">Aspergillus arachidicola</name>
    <dbReference type="NCBI Taxonomy" id="656916"/>
    <lineage>
        <taxon>Eukaryota</taxon>
        <taxon>Fungi</taxon>
        <taxon>Dikarya</taxon>
        <taxon>Ascomycota</taxon>
        <taxon>Pezizomycotina</taxon>
        <taxon>Eurotiomycetes</taxon>
        <taxon>Eurotiomycetidae</taxon>
        <taxon>Eurotiales</taxon>
        <taxon>Aspergillaceae</taxon>
        <taxon>Aspergillus</taxon>
        <taxon>Aspergillus subgen. Circumdati</taxon>
    </lineage>
</organism>
<feature type="region of interest" description="Disordered" evidence="5">
    <location>
        <begin position="1746"/>
        <end position="1784"/>
    </location>
</feature>
<feature type="compositionally biased region" description="Basic residues" evidence="5">
    <location>
        <begin position="1"/>
        <end position="12"/>
    </location>
</feature>
<feature type="compositionally biased region" description="Basic and acidic residues" evidence="5">
    <location>
        <begin position="1336"/>
        <end position="1353"/>
    </location>
</feature>
<feature type="compositionally biased region" description="Acidic residues" evidence="5">
    <location>
        <begin position="236"/>
        <end position="255"/>
    </location>
</feature>
<dbReference type="GO" id="GO:0006364">
    <property type="term" value="P:rRNA processing"/>
    <property type="evidence" value="ECO:0007669"/>
    <property type="project" value="InterPro"/>
</dbReference>
<feature type="compositionally biased region" description="Basic and acidic residues" evidence="5">
    <location>
        <begin position="1380"/>
        <end position="1391"/>
    </location>
</feature>
<dbReference type="OrthoDB" id="5428015at2759"/>
<sequence length="1852" mass="206193">MPDQKKSKKSGGAKKQADSVITDPRFANIQTDPRYRLPSKRQTHVKLDKRFAHMLHDKDFSRNAAVDRYGRKLARDDTKKQLERFYRLEGDEEDEEDMSVADDDEVLKELRKADKASGTYDPARDGGFSSSSSEEESSDEEEDEDDEFGTGEELEFPDKQQSGVPTGDVTERIAVVNLDWDNIRAEDLMAVFSSFVPAGGRVLKVSVYPSEFGKERMEREEMEGPPREIFAAKDDDEFEGFEDDDSDVDSDEEEEEIKKSMLKEDKGEEFNSTELRKYQLERLRYFYAILTFSSKEVAKHVYDLVDGAEYLSSANFFDLRFVPDDTDFSDDKPRDECKRIPDGYQPNEFVTDALQHSKVKLTWDMEDKSRKEAQARAFRGSRKEIDENDLKAYLASDSSSEDEDEDGGVEVVDTTKEDGGNSKKISKKEDERQRMRALLGLGTEPAPSSKSDGPVGEMEVTFTSGLAGGSNKDSIFENEPEKDETTIEKYIRKERERKKRRKEKLKAAKKGDTEADEQDDAPEPEEMPQEEDLGFNDPFFDDPSGKESTAARRKEEKRKKREERAAEEAAAAAKRAELELLMMDDENKNIKHFDMSEIEKAEKQARKKGKGKGKGKQVTQVVDDFQMDVSDPRFARLFESHEFAIDPTNPRFKATSGMKQLLEEGRKRRRNRDDRADEEEVSRNDQKKTKKQKKSESIEASTLNPAAYSAKNPHQLESVTEEEHTSGLLFPDASLLRRSNTHTYPLHTAFNSPNASTAGAYDDRGGVDLDHAKDFRVIIAQNALGDRDACVLLDTRASSESASYGLGLEPQAFESSGARHARTVSNLTRGPRRGYLSQSSTVEPSPLSFAAEARRSPPMSSGAFMRARGRSSTLSPAGGPHDPGHPRHSTDSNDAGLLNCIFGSSAFSYRGSSTKMHIISADDEPGRTASSSPASRNSLTRAYTTGSSSAFANTNRGNDGKPPSKVTILVTRMFSVNLPEAGETSPDRQDLAASLYQESLPESGFPFPDITKRKKIKEKKTPMYAVAITIQIPLLGRNVGRPVSRFSTQSSDSPKPGMSCSLDSDYHWRTGFLDDSLSLASPPASLDERIDLLVDHWDVINRTLSHLERLSRKEILFLLQKVDSSSGIHPKPAKPPNMQRTNQTIIHLPANILAVNSKLREEAIRSTRRISTALQTPYVVTGQSRWGVWREEGRSIVRNLGDKDHSFFFLVLITAFLGNHTEWLNALGPEWWRRRHYIQQKAQQQDSDPILANRTVIVSPDKMTARRLIFLLSAFLPPKQRFEPLPSPIRPGTSSSMRAVSQSPPNVPVLRQESLRRAIERRDQHQRSVSVSSSETAHRSTDDVERGSDDARSKNTSTATTSTATPGSTVPVPHFASQSRLERDRSDHSMHEGIDSLASENLLKNLQRSESSVLSTNSSVPSTTGRWGSLFSGLWSSRQESSTGSSEAVSPAEIRRRSVSGYTPLPKRGPPTLGQMVKEVSTEIPEEAPKVATSGNISIPNSNTQHLEEDVQDLSLTVDHNRESSLKLSVRGDDGIVDVDLPLPGFVSLSSSGDSTMTSPKKTRTSVTSVDAVASTHSSGSGFPYAPRENDGPNINVAGWLRSFHEDFLLQAVRPYSSLEADVKRAMQAEPTPSHAFSEADGSERWVDVATTLIADARTFTVKRLRLRRKAINNVFWRSPTSPSISQPGTPRHIPGGSISSSSKTSTISPVERYEPNEFEERFVEEPVMDLDGTLVDALERVLAQSGPSSLAHSRAPSPSRARRGDDKVTSDAANRDEAQAPSLEVPRTECRKLVLGALEEVVRSVTAEHCRDDVDGELAMADRERKRSLAGPDNTLREGVRRWLLDVEEAW</sequence>
<feature type="domain" description="Folliculin-interacting protein N-terminal" evidence="7">
    <location>
        <begin position="774"/>
        <end position="925"/>
    </location>
</feature>
<evidence type="ECO:0000256" key="4">
    <source>
        <dbReference type="ARBA" id="ARBA00023242"/>
    </source>
</evidence>
<keyword evidence="4" id="KW-0539">Nucleus</keyword>
<feature type="compositionally biased region" description="Polar residues" evidence="5">
    <location>
        <begin position="1565"/>
        <end position="1581"/>
    </location>
</feature>
<feature type="region of interest" description="Disordered" evidence="5">
    <location>
        <begin position="1551"/>
        <end position="1588"/>
    </location>
</feature>
<feature type="compositionally biased region" description="Basic and acidic residues" evidence="5">
    <location>
        <begin position="593"/>
        <end position="604"/>
    </location>
</feature>
<dbReference type="InterPro" id="IPR028084">
    <property type="entry name" value="FNIP_N_dom"/>
</dbReference>
<feature type="region of interest" description="Disordered" evidence="5">
    <location>
        <begin position="1"/>
        <end position="43"/>
    </location>
</feature>
<proteinExistence type="inferred from homology"/>
<feature type="compositionally biased region" description="Basic and acidic residues" evidence="5">
    <location>
        <begin position="661"/>
        <end position="687"/>
    </location>
</feature>